<evidence type="ECO:0000256" key="3">
    <source>
        <dbReference type="ARBA" id="ARBA00022490"/>
    </source>
</evidence>
<dbReference type="AlphaFoldDB" id="A0A897N091"/>
<dbReference type="GO" id="GO:0005737">
    <property type="term" value="C:cytoplasm"/>
    <property type="evidence" value="ECO:0007669"/>
    <property type="project" value="UniProtKB-SubCell"/>
</dbReference>
<keyword evidence="7" id="KW-0234">DNA repair</keyword>
<comment type="similarity">
    <text evidence="7">Belongs to the endonuclease V family.</text>
</comment>
<evidence type="ECO:0000256" key="6">
    <source>
        <dbReference type="ARBA" id="ARBA00022801"/>
    </source>
</evidence>
<evidence type="ECO:0000256" key="7">
    <source>
        <dbReference type="HAMAP-Rule" id="MF_00801"/>
    </source>
</evidence>
<comment type="catalytic activity">
    <reaction evidence="1 7">
        <text>Endonucleolytic cleavage at apurinic or apyrimidinic sites to products with a 5'-phosphate.</text>
        <dbReference type="EC" id="3.1.21.7"/>
    </reaction>
</comment>
<dbReference type="CDD" id="cd06559">
    <property type="entry name" value="Endonuclease_V"/>
    <property type="match status" value="1"/>
</dbReference>
<name>A0A897N091_9EURY</name>
<dbReference type="EMBL" id="CP064786">
    <property type="protein sequence ID" value="QSG03776.1"/>
    <property type="molecule type" value="Genomic_DNA"/>
</dbReference>
<sequence>MRGPPELVRPDLVPDPGNSHDEMEAQQREIAAVATFTDDFEFDPAPIIDGQLATPGEEPPLVAGVDQAFLDDRAISAIVVSRGGEIIERVYSVTDLSIPYIPGLLAFREGGPILDAVEKLTNTPDLFVFDGSGRIHFREAGIATHIGVVLDVPSIGVAKSLLCGTPTWSIEGLAADERVPIEADADVTAPDGATIGYAVQTRQYDSPNRHINPLYVSPGHRVGPATAADLVLALADGYKLPEPTRRADAYAEEAKSLVQD</sequence>
<reference evidence="9" key="1">
    <citation type="submission" date="2020-11" db="EMBL/GenBank/DDBJ databases">
        <title>Carbohydrate-dependent, anaerobic sulfur respiration: A novel catabolism in halophilic archaea.</title>
        <authorList>
            <person name="Sorokin D.Y."/>
            <person name="Messina E."/>
            <person name="Smedile F."/>
            <person name="La Cono V."/>
            <person name="Hallsworth J.E."/>
            <person name="Yakimov M.M."/>
        </authorList>
    </citation>
    <scope>NUCLEOTIDE SEQUENCE</scope>
    <source>
        <strain evidence="9">AArc-S</strain>
    </source>
</reference>
<comment type="function">
    <text evidence="7">DNA repair enzyme involved in the repair of deaminated bases. Selectively cleaves double-stranded DNA at the second phosphodiester bond 3' to a deoxyinosine leaving behind the intact lesion on the nicked DNA.</text>
</comment>
<keyword evidence="7" id="KW-0227">DNA damage</keyword>
<evidence type="ECO:0000313" key="10">
    <source>
        <dbReference type="Proteomes" id="UP000663586"/>
    </source>
</evidence>
<dbReference type="PANTHER" id="PTHR28511:SF1">
    <property type="entry name" value="ENDONUCLEASE V"/>
    <property type="match status" value="1"/>
</dbReference>
<dbReference type="InterPro" id="IPR007581">
    <property type="entry name" value="Endonuclease-V"/>
</dbReference>
<feature type="binding site" evidence="7">
    <location>
        <position position="66"/>
    </location>
    <ligand>
        <name>Mg(2+)</name>
        <dbReference type="ChEBI" id="CHEBI:18420"/>
    </ligand>
</feature>
<evidence type="ECO:0000256" key="1">
    <source>
        <dbReference type="ARBA" id="ARBA00001835"/>
    </source>
</evidence>
<feature type="region of interest" description="Disordered" evidence="8">
    <location>
        <begin position="1"/>
        <end position="24"/>
    </location>
</feature>
<evidence type="ECO:0000256" key="2">
    <source>
        <dbReference type="ARBA" id="ARBA00004496"/>
    </source>
</evidence>
<accession>A0A897N091</accession>
<evidence type="ECO:0000313" key="9">
    <source>
        <dbReference type="EMBL" id="QSG03776.1"/>
    </source>
</evidence>
<gene>
    <name evidence="7 9" type="primary">nfi</name>
    <name evidence="9" type="ORF">AArcS_2580</name>
</gene>
<dbReference type="Pfam" id="PF04493">
    <property type="entry name" value="Endonuclease_5"/>
    <property type="match status" value="1"/>
</dbReference>
<feature type="binding site" evidence="7">
    <location>
        <position position="130"/>
    </location>
    <ligand>
        <name>Mg(2+)</name>
        <dbReference type="ChEBI" id="CHEBI:18420"/>
    </ligand>
</feature>
<dbReference type="GO" id="GO:0003727">
    <property type="term" value="F:single-stranded RNA binding"/>
    <property type="evidence" value="ECO:0007669"/>
    <property type="project" value="TreeGrafter"/>
</dbReference>
<comment type="subcellular location">
    <subcellularLocation>
        <location evidence="2 7">Cytoplasm</location>
    </subcellularLocation>
</comment>
<keyword evidence="3 7" id="KW-0963">Cytoplasm</keyword>
<dbReference type="GO" id="GO:0043737">
    <property type="term" value="F:deoxyribonuclease V activity"/>
    <property type="evidence" value="ECO:0007669"/>
    <property type="project" value="UniProtKB-UniRule"/>
</dbReference>
<dbReference type="PANTHER" id="PTHR28511">
    <property type="entry name" value="ENDONUCLEASE V"/>
    <property type="match status" value="1"/>
</dbReference>
<evidence type="ECO:0000256" key="4">
    <source>
        <dbReference type="ARBA" id="ARBA00022722"/>
    </source>
</evidence>
<evidence type="ECO:0000256" key="5">
    <source>
        <dbReference type="ARBA" id="ARBA00022759"/>
    </source>
</evidence>
<dbReference type="KEGG" id="hara:AArcS_2580"/>
<organism evidence="9 10">
    <name type="scientific">Natranaeroarchaeum sulfidigenes</name>
    <dbReference type="NCBI Taxonomy" id="2784880"/>
    <lineage>
        <taxon>Archaea</taxon>
        <taxon>Methanobacteriati</taxon>
        <taxon>Methanobacteriota</taxon>
        <taxon>Stenosarchaea group</taxon>
        <taxon>Halobacteria</taxon>
        <taxon>Halobacteriales</taxon>
        <taxon>Natronoarchaeaceae</taxon>
        <taxon>Natranaeroarchaeum</taxon>
    </lineage>
</organism>
<keyword evidence="5 7" id="KW-0255">Endonuclease</keyword>
<evidence type="ECO:0000256" key="8">
    <source>
        <dbReference type="SAM" id="MobiDB-lite"/>
    </source>
</evidence>
<dbReference type="GO" id="GO:0006281">
    <property type="term" value="P:DNA repair"/>
    <property type="evidence" value="ECO:0007669"/>
    <property type="project" value="UniProtKB-UniRule"/>
</dbReference>
<keyword evidence="7" id="KW-0460">Magnesium</keyword>
<dbReference type="HAMAP" id="MF_00801">
    <property type="entry name" value="Endonuclease_5"/>
    <property type="match status" value="1"/>
</dbReference>
<keyword evidence="7" id="KW-0479">Metal-binding</keyword>
<dbReference type="EC" id="3.1.21.7" evidence="7"/>
<dbReference type="GeneID" id="70685962"/>
<proteinExistence type="inferred from homology"/>
<dbReference type="GO" id="GO:0000287">
    <property type="term" value="F:magnesium ion binding"/>
    <property type="evidence" value="ECO:0007669"/>
    <property type="project" value="UniProtKB-UniRule"/>
</dbReference>
<dbReference type="RefSeq" id="WP_238477820.1">
    <property type="nucleotide sequence ID" value="NZ_CP064786.1"/>
</dbReference>
<dbReference type="Proteomes" id="UP000663586">
    <property type="component" value="Chromosome"/>
</dbReference>
<keyword evidence="6 7" id="KW-0378">Hydrolase</keyword>
<dbReference type="Gene3D" id="3.30.2170.10">
    <property type="entry name" value="archaeoglobus fulgidus dsm 4304 superfamily"/>
    <property type="match status" value="1"/>
</dbReference>
<comment type="cofactor">
    <cofactor evidence="7">
        <name>Mg(2+)</name>
        <dbReference type="ChEBI" id="CHEBI:18420"/>
    </cofactor>
</comment>
<protein>
    <recommendedName>
        <fullName evidence="7">Endonuclease V</fullName>
        <ecNumber evidence="7">3.1.21.7</ecNumber>
    </recommendedName>
    <alternativeName>
        <fullName evidence="7">Deoxyinosine 3'endonuclease</fullName>
    </alternativeName>
    <alternativeName>
        <fullName evidence="7">Deoxyribonuclease V</fullName>
        <shortName evidence="7">DNase V</shortName>
    </alternativeName>
</protein>
<feature type="site" description="Interaction with target DNA" evidence="7">
    <location>
        <position position="100"/>
    </location>
</feature>
<keyword evidence="4 7" id="KW-0540">Nuclease</keyword>
<dbReference type="GO" id="GO:0016891">
    <property type="term" value="F:RNA endonuclease activity producing 5'-phosphomonoesters, hydrolytic mechanism"/>
    <property type="evidence" value="ECO:0007669"/>
    <property type="project" value="TreeGrafter"/>
</dbReference>
<keyword evidence="10" id="KW-1185">Reference proteome</keyword>